<sequence>MNSGQLLARAGDYRLTKPSPRALTAVVGASLAFFCTTGFMNAVGLFQDYYFEGPLHSRSAFDISWIGSFGTFAMFLFAAPAGMLTDKGGPMLPMLVGSIGQLVAIFMISLCREYYQLFLAQGILLGSSMSFLVLPSLSTVSRHFIKHRGIAVGLCISGSSIGGVIWPIMINKLLNSDGVSFAWTMRIVGFAMIPLMAIACLTVRPPAVKHSEDKEGAAGKHGEKRDIKAGLAILKNAKFLTYCLGGFIFFFGLYSPLFYLTSYATSLHKSPSFAFYLISILNGASFFGRVLPGILGDRYGHFNLLSMGAVSCSIIAFCWAAVSSTGGLVVFAIAYGFASGSIMSTQAACAAQLATKETLGTAQGLVLAAGSFTGLFGAPIAGKLIPKGYLDLSMFAGSVMGVGTILFVLVRLQLNPRLFSKI</sequence>
<evidence type="ECO:0000313" key="1">
    <source>
        <dbReference type="EMBL" id="OCK86606.1"/>
    </source>
</evidence>
<name>A0ACC8EKB6_9PEZI</name>
<evidence type="ECO:0000313" key="2">
    <source>
        <dbReference type="Proteomes" id="UP000250078"/>
    </source>
</evidence>
<gene>
    <name evidence="1" type="ORF">K441DRAFT_598562</name>
</gene>
<accession>A0ACC8EKB6</accession>
<proteinExistence type="predicted"/>
<organism evidence="1 2">
    <name type="scientific">Cenococcum geophilum 1.58</name>
    <dbReference type="NCBI Taxonomy" id="794803"/>
    <lineage>
        <taxon>Eukaryota</taxon>
        <taxon>Fungi</taxon>
        <taxon>Dikarya</taxon>
        <taxon>Ascomycota</taxon>
        <taxon>Pezizomycotina</taxon>
        <taxon>Dothideomycetes</taxon>
        <taxon>Pleosporomycetidae</taxon>
        <taxon>Gloniales</taxon>
        <taxon>Gloniaceae</taxon>
        <taxon>Cenococcum</taxon>
    </lineage>
</organism>
<reference evidence="1 2" key="1">
    <citation type="journal article" date="2016" name="Nat. Commun.">
        <title>Ectomycorrhizal ecology is imprinted in the genome of the dominant symbiotic fungus Cenococcum geophilum.</title>
        <authorList>
            <consortium name="DOE Joint Genome Institute"/>
            <person name="Peter M."/>
            <person name="Kohler A."/>
            <person name="Ohm R.A."/>
            <person name="Kuo A."/>
            <person name="Krutzmann J."/>
            <person name="Morin E."/>
            <person name="Arend M."/>
            <person name="Barry K.W."/>
            <person name="Binder M."/>
            <person name="Choi C."/>
            <person name="Clum A."/>
            <person name="Copeland A."/>
            <person name="Grisel N."/>
            <person name="Haridas S."/>
            <person name="Kipfer T."/>
            <person name="LaButti K."/>
            <person name="Lindquist E."/>
            <person name="Lipzen A."/>
            <person name="Maire R."/>
            <person name="Meier B."/>
            <person name="Mihaltcheva S."/>
            <person name="Molinier V."/>
            <person name="Murat C."/>
            <person name="Poggeler S."/>
            <person name="Quandt C.A."/>
            <person name="Sperisen C."/>
            <person name="Tritt A."/>
            <person name="Tisserant E."/>
            <person name="Crous P.W."/>
            <person name="Henrissat B."/>
            <person name="Nehls U."/>
            <person name="Egli S."/>
            <person name="Spatafora J.W."/>
            <person name="Grigoriev I.V."/>
            <person name="Martin F.M."/>
        </authorList>
    </citation>
    <scope>NUCLEOTIDE SEQUENCE [LARGE SCALE GENOMIC DNA]</scope>
    <source>
        <strain evidence="1 2">1.58</strain>
    </source>
</reference>
<protein>
    <submittedName>
        <fullName evidence="1">MFS monocarboxylate transporter</fullName>
    </submittedName>
</protein>
<dbReference type="Proteomes" id="UP000250078">
    <property type="component" value="Unassembled WGS sequence"/>
</dbReference>
<dbReference type="EMBL" id="KV748295">
    <property type="protein sequence ID" value="OCK86606.1"/>
    <property type="molecule type" value="Genomic_DNA"/>
</dbReference>
<keyword evidence="2" id="KW-1185">Reference proteome</keyword>